<dbReference type="EMBL" id="JADGIZ020000029">
    <property type="protein sequence ID" value="KAL2914845.1"/>
    <property type="molecule type" value="Genomic_DNA"/>
</dbReference>
<comment type="caution">
    <text evidence="7">The sequence shown here is derived from an EMBL/GenBank/DDBJ whole genome shotgun (WGS) entry which is preliminary data.</text>
</comment>
<organism evidence="7 8">
    <name type="scientific">Polyrhizophydium stewartii</name>
    <dbReference type="NCBI Taxonomy" id="2732419"/>
    <lineage>
        <taxon>Eukaryota</taxon>
        <taxon>Fungi</taxon>
        <taxon>Fungi incertae sedis</taxon>
        <taxon>Chytridiomycota</taxon>
        <taxon>Chytridiomycota incertae sedis</taxon>
        <taxon>Chytridiomycetes</taxon>
        <taxon>Rhizophydiales</taxon>
        <taxon>Rhizophydiales incertae sedis</taxon>
        <taxon>Polyrhizophydium</taxon>
    </lineage>
</organism>
<evidence type="ECO:0000256" key="2">
    <source>
        <dbReference type="ARBA" id="ARBA00007719"/>
    </source>
</evidence>
<evidence type="ECO:0000256" key="5">
    <source>
        <dbReference type="ARBA" id="ARBA00023212"/>
    </source>
</evidence>
<dbReference type="SUPFAM" id="SSF51161">
    <property type="entry name" value="Trimeric LpxA-like enzymes"/>
    <property type="match status" value="1"/>
</dbReference>
<evidence type="ECO:0000256" key="1">
    <source>
        <dbReference type="ARBA" id="ARBA00004245"/>
    </source>
</evidence>
<comment type="function">
    <text evidence="6">Part of the dynactin complex that activates the molecular motor dynein for ultra-processive transport along microtubules.</text>
</comment>
<name>A0ABR4N5R3_9FUNG</name>
<dbReference type="PANTHER" id="PTHR13072:SF0">
    <property type="entry name" value="DYNACTIN SUBUNIT 6"/>
    <property type="match status" value="1"/>
</dbReference>
<dbReference type="Proteomes" id="UP001527925">
    <property type="component" value="Unassembled WGS sequence"/>
</dbReference>
<evidence type="ECO:0000256" key="6">
    <source>
        <dbReference type="ARBA" id="ARBA00034687"/>
    </source>
</evidence>
<dbReference type="PANTHER" id="PTHR13072">
    <property type="entry name" value="DYNACTIN 6"/>
    <property type="match status" value="1"/>
</dbReference>
<evidence type="ECO:0000313" key="8">
    <source>
        <dbReference type="Proteomes" id="UP001527925"/>
    </source>
</evidence>
<sequence>MAGQSNVVCANVQITGACVELGMGNVFQPLVRIIQADGAGAIIIGNNNIFEEQVTIFNSSANEMHIGDNNLFNSGCALLGDESQVGDGCIIGPRCTIAARRRVPANSIIFGQEHTARAQSPATPAAQAVHIKHVEYLREVLPKYHTST</sequence>
<dbReference type="Gene3D" id="2.160.10.10">
    <property type="entry name" value="Hexapeptide repeat proteins"/>
    <property type="match status" value="1"/>
</dbReference>
<keyword evidence="8" id="KW-1185">Reference proteome</keyword>
<reference evidence="7 8" key="1">
    <citation type="submission" date="2023-09" db="EMBL/GenBank/DDBJ databases">
        <title>Pangenome analysis of Batrachochytrium dendrobatidis and related Chytrids.</title>
        <authorList>
            <person name="Yacoub M.N."/>
            <person name="Stajich J.E."/>
            <person name="James T.Y."/>
        </authorList>
    </citation>
    <scope>NUCLEOTIDE SEQUENCE [LARGE SCALE GENOMIC DNA]</scope>
    <source>
        <strain evidence="7 8">JEL0888</strain>
    </source>
</reference>
<keyword evidence="5" id="KW-0206">Cytoskeleton</keyword>
<evidence type="ECO:0000256" key="3">
    <source>
        <dbReference type="ARBA" id="ARBA00016573"/>
    </source>
</evidence>
<evidence type="ECO:0000256" key="4">
    <source>
        <dbReference type="ARBA" id="ARBA00022490"/>
    </source>
</evidence>
<dbReference type="InterPro" id="IPR027777">
    <property type="entry name" value="DCTN6"/>
</dbReference>
<gene>
    <name evidence="7" type="ORF">HK105_205587</name>
</gene>
<keyword evidence="4" id="KW-0963">Cytoplasm</keyword>
<accession>A0ABR4N5R3</accession>
<comment type="similarity">
    <text evidence="2">Belongs to the dynactin subunits 5/6 family. Dynactin subunit 6 subfamily.</text>
</comment>
<comment type="subcellular location">
    <subcellularLocation>
        <location evidence="1">Cytoplasm</location>
        <location evidence="1">Cytoskeleton</location>
    </subcellularLocation>
</comment>
<evidence type="ECO:0000313" key="7">
    <source>
        <dbReference type="EMBL" id="KAL2914845.1"/>
    </source>
</evidence>
<protein>
    <recommendedName>
        <fullName evidence="3">Dynactin subunit 6</fullName>
    </recommendedName>
</protein>
<proteinExistence type="inferred from homology"/>
<dbReference type="InterPro" id="IPR011004">
    <property type="entry name" value="Trimer_LpxA-like_sf"/>
</dbReference>